<keyword evidence="3" id="KW-1185">Reference proteome</keyword>
<evidence type="ECO:0000313" key="3">
    <source>
        <dbReference type="Proteomes" id="UP000235371"/>
    </source>
</evidence>
<accession>A0A2J6TCC3</accession>
<reference evidence="2 3" key="1">
    <citation type="submission" date="2016-04" db="EMBL/GenBank/DDBJ databases">
        <title>A degradative enzymes factory behind the ericoid mycorrhizal symbiosis.</title>
        <authorList>
            <consortium name="DOE Joint Genome Institute"/>
            <person name="Martino E."/>
            <person name="Morin E."/>
            <person name="Grelet G."/>
            <person name="Kuo A."/>
            <person name="Kohler A."/>
            <person name="Daghino S."/>
            <person name="Barry K."/>
            <person name="Choi C."/>
            <person name="Cichocki N."/>
            <person name="Clum A."/>
            <person name="Copeland A."/>
            <person name="Hainaut M."/>
            <person name="Haridas S."/>
            <person name="Labutti K."/>
            <person name="Lindquist E."/>
            <person name="Lipzen A."/>
            <person name="Khouja H.-R."/>
            <person name="Murat C."/>
            <person name="Ohm R."/>
            <person name="Olson A."/>
            <person name="Spatafora J."/>
            <person name="Veneault-Fourrey C."/>
            <person name="Henrissat B."/>
            <person name="Grigoriev I."/>
            <person name="Martin F."/>
            <person name="Perotto S."/>
        </authorList>
    </citation>
    <scope>NUCLEOTIDE SEQUENCE [LARGE SCALE GENOMIC DNA]</scope>
    <source>
        <strain evidence="2 3">E</strain>
    </source>
</reference>
<dbReference type="GeneID" id="36588192"/>
<dbReference type="RefSeq" id="XP_024737512.1">
    <property type="nucleotide sequence ID" value="XM_024880115.1"/>
</dbReference>
<dbReference type="InterPro" id="IPR029063">
    <property type="entry name" value="SAM-dependent_MTases_sf"/>
</dbReference>
<evidence type="ECO:0000256" key="1">
    <source>
        <dbReference type="SAM" id="MobiDB-lite"/>
    </source>
</evidence>
<feature type="compositionally biased region" description="Polar residues" evidence="1">
    <location>
        <begin position="1"/>
        <end position="12"/>
    </location>
</feature>
<evidence type="ECO:0000313" key="2">
    <source>
        <dbReference type="EMBL" id="PMD60608.1"/>
    </source>
</evidence>
<dbReference type="STRING" id="1095630.A0A2J6TCC3"/>
<dbReference type="Pfam" id="PF13489">
    <property type="entry name" value="Methyltransf_23"/>
    <property type="match status" value="1"/>
</dbReference>
<dbReference type="GO" id="GO:0032259">
    <property type="term" value="P:methylation"/>
    <property type="evidence" value="ECO:0007669"/>
    <property type="project" value="UniProtKB-KW"/>
</dbReference>
<dbReference type="Proteomes" id="UP000235371">
    <property type="component" value="Unassembled WGS sequence"/>
</dbReference>
<dbReference type="CDD" id="cd02440">
    <property type="entry name" value="AdoMet_MTases"/>
    <property type="match status" value="1"/>
</dbReference>
<dbReference type="PANTHER" id="PTHR43591">
    <property type="entry name" value="METHYLTRANSFERASE"/>
    <property type="match status" value="1"/>
</dbReference>
<organism evidence="2 3">
    <name type="scientific">Hyaloscypha bicolor E</name>
    <dbReference type="NCBI Taxonomy" id="1095630"/>
    <lineage>
        <taxon>Eukaryota</taxon>
        <taxon>Fungi</taxon>
        <taxon>Dikarya</taxon>
        <taxon>Ascomycota</taxon>
        <taxon>Pezizomycotina</taxon>
        <taxon>Leotiomycetes</taxon>
        <taxon>Helotiales</taxon>
        <taxon>Hyaloscyphaceae</taxon>
        <taxon>Hyaloscypha</taxon>
        <taxon>Hyaloscypha bicolor</taxon>
    </lineage>
</organism>
<protein>
    <submittedName>
        <fullName evidence="2">S-adenosyl-L-methionine-dependent methyltransferase</fullName>
    </submittedName>
</protein>
<keyword evidence="2" id="KW-0489">Methyltransferase</keyword>
<dbReference type="SUPFAM" id="SSF53335">
    <property type="entry name" value="S-adenosyl-L-methionine-dependent methyltransferases"/>
    <property type="match status" value="1"/>
</dbReference>
<dbReference type="OrthoDB" id="2013972at2759"/>
<feature type="region of interest" description="Disordered" evidence="1">
    <location>
        <begin position="1"/>
        <end position="57"/>
    </location>
</feature>
<gene>
    <name evidence="2" type="ORF">K444DRAFT_612355</name>
</gene>
<dbReference type="EMBL" id="KZ613788">
    <property type="protein sequence ID" value="PMD60608.1"/>
    <property type="molecule type" value="Genomic_DNA"/>
</dbReference>
<sequence>MAESNSYQTPANSAPEAKGQPGLPLSRWESGTAPSIPTVDDQDNHSDTGSAIDGMSTVTSTTSLRSSIYEHVEENGRTYHRFRQGKYVLPNDEQEQERLDIQHALFNFALGRLHLSPIGPKPQNVLDIATGTGNWAIDFAEQYPSAQVLGTDLSAIQPLHVPPNCRFEIDDAEDDWIFNEQFDYIHGRALLSCFKDPKSVFQKAYNSLTPGGYFEMQDMVWPFQYMGDPPTESALYKWMQTINEGAIQLGRPWNNVPHYKRWFEELGFQDVVEKKYYFPLNAWAKGKFYKEMSVYAQTDLLNGLEGLSLKVLGAMGWTPEQVKAYLPAVRDDVKNTKTHCYAPVLVVYGRKPVGQA</sequence>
<keyword evidence="2" id="KW-0808">Transferase</keyword>
<dbReference type="PANTHER" id="PTHR43591:SF102">
    <property type="entry name" value="S-ADENOSYL-L-METHIONINE-DEPENDENT METHYLTRANSFERASE"/>
    <property type="match status" value="1"/>
</dbReference>
<dbReference type="AlphaFoldDB" id="A0A2J6TCC3"/>
<proteinExistence type="predicted"/>
<dbReference type="Gene3D" id="3.40.50.150">
    <property type="entry name" value="Vaccinia Virus protein VP39"/>
    <property type="match status" value="1"/>
</dbReference>
<dbReference type="GO" id="GO:0008168">
    <property type="term" value="F:methyltransferase activity"/>
    <property type="evidence" value="ECO:0007669"/>
    <property type="project" value="UniProtKB-KW"/>
</dbReference>
<dbReference type="InParanoid" id="A0A2J6TCC3"/>
<name>A0A2J6TCC3_9HELO</name>